<accession>A0AAV5KTI8</accession>
<reference evidence="1 2" key="1">
    <citation type="journal article" date="2021" name="Commun. Biol.">
        <title>The genome of Shorea leprosula (Dipterocarpaceae) highlights the ecological relevance of drought in aseasonal tropical rainforests.</title>
        <authorList>
            <person name="Ng K.K.S."/>
            <person name="Kobayashi M.J."/>
            <person name="Fawcett J.A."/>
            <person name="Hatakeyama M."/>
            <person name="Paape T."/>
            <person name="Ng C.H."/>
            <person name="Ang C.C."/>
            <person name="Tnah L.H."/>
            <person name="Lee C.T."/>
            <person name="Nishiyama T."/>
            <person name="Sese J."/>
            <person name="O'Brien M.J."/>
            <person name="Copetti D."/>
            <person name="Mohd Noor M.I."/>
            <person name="Ong R.C."/>
            <person name="Putra M."/>
            <person name="Sireger I.Z."/>
            <person name="Indrioko S."/>
            <person name="Kosugi Y."/>
            <person name="Izuno A."/>
            <person name="Isagi Y."/>
            <person name="Lee S.L."/>
            <person name="Shimizu K.K."/>
        </authorList>
    </citation>
    <scope>NUCLEOTIDE SEQUENCE [LARGE SCALE GENOMIC DNA]</scope>
    <source>
        <tissue evidence="1">Leaf</tissue>
    </source>
</reference>
<dbReference type="EMBL" id="BPVZ01000078">
    <property type="protein sequence ID" value="GKV27969.1"/>
    <property type="molecule type" value="Genomic_DNA"/>
</dbReference>
<dbReference type="AlphaFoldDB" id="A0AAV5KTI8"/>
<evidence type="ECO:0000313" key="1">
    <source>
        <dbReference type="EMBL" id="GKV27969.1"/>
    </source>
</evidence>
<name>A0AAV5KTI8_9ROSI</name>
<organism evidence="1 2">
    <name type="scientific">Rubroshorea leprosula</name>
    <dbReference type="NCBI Taxonomy" id="152421"/>
    <lineage>
        <taxon>Eukaryota</taxon>
        <taxon>Viridiplantae</taxon>
        <taxon>Streptophyta</taxon>
        <taxon>Embryophyta</taxon>
        <taxon>Tracheophyta</taxon>
        <taxon>Spermatophyta</taxon>
        <taxon>Magnoliopsida</taxon>
        <taxon>eudicotyledons</taxon>
        <taxon>Gunneridae</taxon>
        <taxon>Pentapetalae</taxon>
        <taxon>rosids</taxon>
        <taxon>malvids</taxon>
        <taxon>Malvales</taxon>
        <taxon>Dipterocarpaceae</taxon>
        <taxon>Rubroshorea</taxon>
    </lineage>
</organism>
<proteinExistence type="predicted"/>
<gene>
    <name evidence="1" type="ORF">SLEP1_g37079</name>
</gene>
<comment type="caution">
    <text evidence="1">The sequence shown here is derived from an EMBL/GenBank/DDBJ whole genome shotgun (WGS) entry which is preliminary data.</text>
</comment>
<protein>
    <submittedName>
        <fullName evidence="1">Uncharacterized protein</fullName>
    </submittedName>
</protein>
<dbReference type="Proteomes" id="UP001054252">
    <property type="component" value="Unassembled WGS sequence"/>
</dbReference>
<sequence length="50" mass="5790">MSYIQATISTDVLQLIISLPQLPLNKFLQLLTSFQSHIHTIQFSHNRHQS</sequence>
<keyword evidence="2" id="KW-1185">Reference proteome</keyword>
<evidence type="ECO:0000313" key="2">
    <source>
        <dbReference type="Proteomes" id="UP001054252"/>
    </source>
</evidence>